<dbReference type="AlphaFoldDB" id="A0A0F7P7V0"/>
<evidence type="ECO:0000313" key="3">
    <source>
        <dbReference type="Proteomes" id="UP000060390"/>
    </source>
</evidence>
<accession>A0A0F7P7V0</accession>
<evidence type="ECO:0000313" key="1">
    <source>
        <dbReference type="EMBL" id="AKH96787.1"/>
    </source>
</evidence>
<dbReference type="RefSeq" id="WP_050047624.1">
    <property type="nucleotide sequence ID" value="NZ_CP008874.1"/>
</dbReference>
<dbReference type="GeneID" id="26009651"/>
<evidence type="ECO:0000313" key="4">
    <source>
        <dbReference type="Proteomes" id="UP000069906"/>
    </source>
</evidence>
<dbReference type="EMBL" id="CP011564">
    <property type="protein sequence ID" value="ALG81189.1"/>
    <property type="molecule type" value="Genomic_DNA"/>
</dbReference>
<proteinExistence type="predicted"/>
<evidence type="ECO:0000313" key="2">
    <source>
        <dbReference type="EMBL" id="ALG81189.1"/>
    </source>
</evidence>
<protein>
    <submittedName>
        <fullName evidence="1">Uncharacterized protein</fullName>
    </submittedName>
</protein>
<dbReference type="KEGG" id="hsf:HLASA_0278"/>
<organism evidence="1 4">
    <name type="scientific">Halanaeroarchaeum sulfurireducens</name>
    <dbReference type="NCBI Taxonomy" id="1604004"/>
    <lineage>
        <taxon>Archaea</taxon>
        <taxon>Methanobacteriati</taxon>
        <taxon>Methanobacteriota</taxon>
        <taxon>Stenosarchaea group</taxon>
        <taxon>Halobacteria</taxon>
        <taxon>Halobacteriales</taxon>
        <taxon>Halobacteriaceae</taxon>
        <taxon>Halanaeroarchaeum</taxon>
    </lineage>
</organism>
<sequence>MPDTSNSVTLDEDVALEIRRLQDAYGVDSVNEVLRQALDVVPDAVVSEAFSVLPESLRPAPGAAINALDEIRFSRQVDPEASVVRYADPDDSERVLVEIALTPTSFEALFLDESGDLVAVGGGRDEGDGVTYWTADEEGVAAIDVVTTIRDRGQDVYRNALFDESAYTGC</sequence>
<dbReference type="EMBL" id="CP008874">
    <property type="protein sequence ID" value="AKH96787.1"/>
    <property type="molecule type" value="Genomic_DNA"/>
</dbReference>
<gene>
    <name evidence="2" type="ORF">HLASA_0278</name>
    <name evidence="1" type="ORF">HLASF_0278</name>
</gene>
<dbReference type="Proteomes" id="UP000060390">
    <property type="component" value="Chromosome"/>
</dbReference>
<reference evidence="2 3" key="3">
    <citation type="journal article" date="2016" name="Stand. Genomic Sci.">
        <title>Complete genome sequence of 'Halanaeroarchaeum sulfurireducens' M27-SA2, a sulfur-reducing and acetate-oxidizing haloarchaeon from the deep-sea hypersaline anoxic lake Medee.</title>
        <authorList>
            <person name="Messina E."/>
            <person name="Sorokin D.Y."/>
            <person name="Kublanov I.V."/>
            <person name="Toshchakov S."/>
            <person name="Lopatina A."/>
            <person name="Arcadi E."/>
            <person name="Smedile F."/>
            <person name="La Spada G."/>
            <person name="La Cono V."/>
            <person name="Yakimov M.M."/>
        </authorList>
    </citation>
    <scope>NUCLEOTIDE SEQUENCE [LARGE SCALE GENOMIC DNA]</scope>
    <source>
        <strain evidence="2 3">M27-SA2</strain>
    </source>
</reference>
<dbReference type="HOGENOM" id="CLU_1567077_0_0_2"/>
<reference evidence="3" key="2">
    <citation type="submission" date="2015-05" db="EMBL/GenBank/DDBJ databases">
        <title>Complete genome sequence of Halanaeroarchaeum sulfurireducens type strain M27-SA2, a sulfate-reducer haloarchaeon from marine anoxic lake Medee.</title>
        <authorList>
            <person name="Messina E."/>
            <person name="Kublanov I.V."/>
            <person name="Toshchakov S."/>
            <person name="Arcadi E."/>
            <person name="La Spada G."/>
            <person name="La Cono V."/>
            <person name="Yakimov M.M."/>
        </authorList>
    </citation>
    <scope>NUCLEOTIDE SEQUENCE [LARGE SCALE GENOMIC DNA]</scope>
    <source>
        <strain evidence="3">M27-SA2</strain>
    </source>
</reference>
<keyword evidence="4" id="KW-1185">Reference proteome</keyword>
<reference evidence="1 4" key="1">
    <citation type="journal article" date="2015" name="ISME J.">
        <title>Elemental sulfur and acetate can support life of a novel strictly anaerobic haloarchaeon.</title>
        <authorList>
            <person name="Sorokin D.Y."/>
            <person name="Kublanov I.V."/>
            <person name="Gavrilov S.N."/>
            <person name="Rojo D."/>
            <person name="Roman P."/>
            <person name="Golyshin P.N."/>
            <person name="Slepak V.Z."/>
            <person name="Smedile F."/>
            <person name="Ferrer M."/>
            <person name="Messina E."/>
            <person name="La Cono V."/>
            <person name="Yakimov M.M."/>
        </authorList>
    </citation>
    <scope>NUCLEOTIDE SEQUENCE [LARGE SCALE GENOMIC DNA]</scope>
    <source>
        <strain evidence="1 4">HSR2</strain>
    </source>
</reference>
<dbReference type="KEGG" id="hsu:HLASF_0278"/>
<name>A0A0F7P7V0_9EURY</name>
<dbReference type="Proteomes" id="UP000069906">
    <property type="component" value="Chromosome"/>
</dbReference>